<organism evidence="1 2">
    <name type="scientific">Thelohanellus kitauei</name>
    <name type="common">Myxosporean</name>
    <dbReference type="NCBI Taxonomy" id="669202"/>
    <lineage>
        <taxon>Eukaryota</taxon>
        <taxon>Metazoa</taxon>
        <taxon>Cnidaria</taxon>
        <taxon>Myxozoa</taxon>
        <taxon>Myxosporea</taxon>
        <taxon>Bivalvulida</taxon>
        <taxon>Platysporina</taxon>
        <taxon>Myxobolidae</taxon>
        <taxon>Thelohanellus</taxon>
    </lineage>
</organism>
<evidence type="ECO:0000313" key="2">
    <source>
        <dbReference type="Proteomes" id="UP000031668"/>
    </source>
</evidence>
<protein>
    <submittedName>
        <fullName evidence="1">Uncharacterized protein</fullName>
    </submittedName>
</protein>
<dbReference type="AlphaFoldDB" id="A0A0C2N066"/>
<evidence type="ECO:0000313" key="1">
    <source>
        <dbReference type="EMBL" id="KII69760.1"/>
    </source>
</evidence>
<gene>
    <name evidence="1" type="ORF">RF11_08624</name>
</gene>
<keyword evidence="2" id="KW-1185">Reference proteome</keyword>
<reference evidence="1 2" key="1">
    <citation type="journal article" date="2014" name="Genome Biol. Evol.">
        <title>The genome of the myxosporean Thelohanellus kitauei shows adaptations to nutrient acquisition within its fish host.</title>
        <authorList>
            <person name="Yang Y."/>
            <person name="Xiong J."/>
            <person name="Zhou Z."/>
            <person name="Huo F."/>
            <person name="Miao W."/>
            <person name="Ran C."/>
            <person name="Liu Y."/>
            <person name="Zhang J."/>
            <person name="Feng J."/>
            <person name="Wang M."/>
            <person name="Wang M."/>
            <person name="Wang L."/>
            <person name="Yao B."/>
        </authorList>
    </citation>
    <scope>NUCLEOTIDE SEQUENCE [LARGE SCALE GENOMIC DNA]</scope>
    <source>
        <strain evidence="1">Wuqing</strain>
    </source>
</reference>
<dbReference type="EMBL" id="JWZT01002290">
    <property type="protein sequence ID" value="KII69760.1"/>
    <property type="molecule type" value="Genomic_DNA"/>
</dbReference>
<accession>A0A0C2N066</accession>
<proteinExistence type="predicted"/>
<sequence>MNKTVFSSTSLPSLLSTFREQKCHSLEIKLNPTPDSHGDSLSWKYPLTLLIISKNSNISVVKSPTPHKFSQTKPAYISMIQNITVIRTAMFVKSDQLSDLNLLYLIKLIIFTGGYVSDIFHVKHTFAFNF</sequence>
<dbReference type="Proteomes" id="UP000031668">
    <property type="component" value="Unassembled WGS sequence"/>
</dbReference>
<name>A0A0C2N066_THEKT</name>
<comment type="caution">
    <text evidence="1">The sequence shown here is derived from an EMBL/GenBank/DDBJ whole genome shotgun (WGS) entry which is preliminary data.</text>
</comment>